<name>A0A6A5BWC4_NAEFO</name>
<proteinExistence type="predicted"/>
<dbReference type="VEuPathDB" id="AmoebaDB:NfTy_033710"/>
<dbReference type="AlphaFoldDB" id="A0A6A5BWC4"/>
<comment type="caution">
    <text evidence="1">The sequence shown here is derived from an EMBL/GenBank/DDBJ whole genome shotgun (WGS) entry which is preliminary data.</text>
</comment>
<dbReference type="VEuPathDB" id="AmoebaDB:NF0008380"/>
<organism evidence="1 2">
    <name type="scientific">Naegleria fowleri</name>
    <name type="common">Brain eating amoeba</name>
    <dbReference type="NCBI Taxonomy" id="5763"/>
    <lineage>
        <taxon>Eukaryota</taxon>
        <taxon>Discoba</taxon>
        <taxon>Heterolobosea</taxon>
        <taxon>Tetramitia</taxon>
        <taxon>Eutetramitia</taxon>
        <taxon>Vahlkampfiidae</taxon>
        <taxon>Naegleria</taxon>
    </lineage>
</organism>
<dbReference type="EMBL" id="VFQX01000028">
    <property type="protein sequence ID" value="KAF0978932.1"/>
    <property type="molecule type" value="Genomic_DNA"/>
</dbReference>
<evidence type="ECO:0000313" key="2">
    <source>
        <dbReference type="Proteomes" id="UP000444721"/>
    </source>
</evidence>
<sequence length="385" mass="44789">MNAQGWDWVFCFDCDSLQRQPLVYEDGDMNQKHHSIFEKLNEYVREFIVTHIHPHDFSVTIGLTNPGSIMSEMKTCYFEPIVASDDFEKKKKFWIDLVFANIPMKKEEDVTRSPLVSLHILQHALQHLLMRREMTGCHDQPIILTYVCSEVNYKSSTFVNNELNRLLTSTLLANIPHRISVIGISTTSSMIGISTSSPFTTHRTTSLKKDCEHLGLTYFACSTRKSEISKSFSMAIRTQDIQQRKSRNIYLFDTTALLEMTEHQLEKLFGMLRSECVAIPANVMKELHPLKLVFKKCSKFENIIQRQNNVRYCNNEGVSHEISNHYDQREENLLSIARSLRNQGFVVLIFCNYEVMNNSEGFEWYTHLKDFKNFQSLFAHPHHSI</sequence>
<gene>
    <name evidence="1" type="ORF">FDP41_002002</name>
</gene>
<dbReference type="GeneID" id="68109220"/>
<keyword evidence="2" id="KW-1185">Reference proteome</keyword>
<dbReference type="VEuPathDB" id="AmoebaDB:FDP41_002002"/>
<dbReference type="Proteomes" id="UP000444721">
    <property type="component" value="Unassembled WGS sequence"/>
</dbReference>
<accession>A0A6A5BWC4</accession>
<protein>
    <submittedName>
        <fullName evidence="1">Uncharacterized protein</fullName>
    </submittedName>
</protein>
<dbReference type="RefSeq" id="XP_044563645.1">
    <property type="nucleotide sequence ID" value="XM_044705150.1"/>
</dbReference>
<dbReference type="OrthoDB" id="10498561at2759"/>
<evidence type="ECO:0000313" key="1">
    <source>
        <dbReference type="EMBL" id="KAF0978932.1"/>
    </source>
</evidence>
<reference evidence="1 2" key="1">
    <citation type="journal article" date="2019" name="Sci. Rep.">
        <title>Nanopore sequencing improves the draft genome of the human pathogenic amoeba Naegleria fowleri.</title>
        <authorList>
            <person name="Liechti N."/>
            <person name="Schurch N."/>
            <person name="Bruggmann R."/>
            <person name="Wittwer M."/>
        </authorList>
    </citation>
    <scope>NUCLEOTIDE SEQUENCE [LARGE SCALE GENOMIC DNA]</scope>
    <source>
        <strain evidence="1 2">ATCC 30894</strain>
    </source>
</reference>